<reference evidence="1" key="1">
    <citation type="submission" date="2018-08" db="EMBL/GenBank/DDBJ databases">
        <title>Draft genome sequences of Leuconostoc spp. and Weissella spp. with biocontrol potential.</title>
        <authorList>
            <person name="Lo R."/>
            <person name="Ho V.T.T."/>
            <person name="Turner M.S."/>
        </authorList>
    </citation>
    <scope>NUCLEOTIDE SEQUENCE</scope>
    <source>
        <strain evidence="1">156</strain>
    </source>
</reference>
<gene>
    <name evidence="1" type="ORF">D0502_03230</name>
</gene>
<organism evidence="1 2">
    <name type="scientific">Leuconostoc falkenbergense</name>
    <dbReference type="NCBI Taxonomy" id="2766470"/>
    <lineage>
        <taxon>Bacteria</taxon>
        <taxon>Bacillati</taxon>
        <taxon>Bacillota</taxon>
        <taxon>Bacilli</taxon>
        <taxon>Lactobacillales</taxon>
        <taxon>Lactobacillaceae</taxon>
        <taxon>Leuconostoc</taxon>
    </lineage>
</organism>
<name>A0A9X3IPS6_9LACO</name>
<accession>A0A9X3IPS6</accession>
<comment type="caution">
    <text evidence="1">The sequence shown here is derived from an EMBL/GenBank/DDBJ whole genome shotgun (WGS) entry which is preliminary data.</text>
</comment>
<dbReference type="Proteomes" id="UP001080333">
    <property type="component" value="Unassembled WGS sequence"/>
</dbReference>
<sequence>MIETVTGSHHHLIFHTRRLASNLLKTNCVVKPVKRPLLFTTSSAKKLRDPCFTTYFRINQK</sequence>
<proteinExistence type="predicted"/>
<protein>
    <submittedName>
        <fullName evidence="1">Uncharacterized protein</fullName>
    </submittedName>
</protein>
<evidence type="ECO:0000313" key="1">
    <source>
        <dbReference type="EMBL" id="MCX7578411.1"/>
    </source>
</evidence>
<evidence type="ECO:0000313" key="2">
    <source>
        <dbReference type="Proteomes" id="UP001080333"/>
    </source>
</evidence>
<dbReference type="AlphaFoldDB" id="A0A9X3IPS6"/>
<dbReference type="EMBL" id="QVOQ01000006">
    <property type="protein sequence ID" value="MCX7578411.1"/>
    <property type="molecule type" value="Genomic_DNA"/>
</dbReference>